<dbReference type="InterPro" id="IPR011990">
    <property type="entry name" value="TPR-like_helical_dom_sf"/>
</dbReference>
<dbReference type="InterPro" id="IPR050767">
    <property type="entry name" value="Sel1_AlgK"/>
</dbReference>
<feature type="signal peptide" evidence="1">
    <location>
        <begin position="1"/>
        <end position="26"/>
    </location>
</feature>
<gene>
    <name evidence="2" type="ORF">GG9_0024</name>
</gene>
<accession>F9GLS9</accession>
<sequence length="216" mass="23819">MKLTKTLLTSALLGASILSFHPTAAAMDFGTQVGIDAYRKNDFAQAAEQFKDAGIVRGDPTAQILLGQMYYNGEFFKQDYVEAAKWYRKAADQGAKFGLLFLGEMYENGEGVEKDYAEAVKLYRKAAEQGSAGGQMALGSMYRFGKGVEKDYAEAIKLYRKSAEQGNFTALFFLGEMYANGVGVKQNKAKAKELFKKSCEQGTKEACKALKSYNKK</sequence>
<organism evidence="2 3">
    <name type="scientific">Haemophilus haemolyticus M19501</name>
    <dbReference type="NCBI Taxonomy" id="1028803"/>
    <lineage>
        <taxon>Bacteria</taxon>
        <taxon>Pseudomonadati</taxon>
        <taxon>Pseudomonadota</taxon>
        <taxon>Gammaproteobacteria</taxon>
        <taxon>Pasteurellales</taxon>
        <taxon>Pasteurellaceae</taxon>
        <taxon>Haemophilus</taxon>
    </lineage>
</organism>
<dbReference type="eggNOG" id="COG0790">
    <property type="taxonomic scope" value="Bacteria"/>
</dbReference>
<evidence type="ECO:0000256" key="1">
    <source>
        <dbReference type="SAM" id="SignalP"/>
    </source>
</evidence>
<proteinExistence type="predicted"/>
<evidence type="ECO:0000313" key="3">
    <source>
        <dbReference type="Proteomes" id="UP000003258"/>
    </source>
</evidence>
<dbReference type="SMART" id="SM00671">
    <property type="entry name" value="SEL1"/>
    <property type="match status" value="4"/>
</dbReference>
<evidence type="ECO:0008006" key="4">
    <source>
        <dbReference type="Google" id="ProtNLM"/>
    </source>
</evidence>
<dbReference type="SUPFAM" id="SSF81901">
    <property type="entry name" value="HCP-like"/>
    <property type="match status" value="1"/>
</dbReference>
<dbReference type="PANTHER" id="PTHR11102">
    <property type="entry name" value="SEL-1-LIKE PROTEIN"/>
    <property type="match status" value="1"/>
</dbReference>
<dbReference type="PATRIC" id="fig|1028803.3.peg.25"/>
<keyword evidence="1" id="KW-0732">Signal</keyword>
<reference evidence="2 3" key="1">
    <citation type="journal article" date="2011" name="J. Bacteriol.">
        <title>Genome Sequences for Five Strains of the Emerging Pathogen Haemophilus haemolyticus.</title>
        <authorList>
            <person name="Jordan I.K."/>
            <person name="Conley A.B."/>
            <person name="Antonov I.V."/>
            <person name="Arthur R.A."/>
            <person name="Cook E.D."/>
            <person name="Cooper G.P."/>
            <person name="Jones B.L."/>
            <person name="Knipe K.M."/>
            <person name="Lee K.J."/>
            <person name="Liu X."/>
            <person name="Mitchell G.J."/>
            <person name="Pande P.R."/>
            <person name="Petit R.A."/>
            <person name="Qin S."/>
            <person name="Rajan V.N."/>
            <person name="Sarda S."/>
            <person name="Sebastian A."/>
            <person name="Tang S."/>
            <person name="Thapliyal R."/>
            <person name="Varghese N.J."/>
            <person name="Ye T."/>
            <person name="Katz L.S."/>
            <person name="Wang X."/>
            <person name="Rowe L."/>
            <person name="Frace M."/>
            <person name="Mayer L.W."/>
        </authorList>
    </citation>
    <scope>NUCLEOTIDE SEQUENCE [LARGE SCALE GENOMIC DNA]</scope>
    <source>
        <strain evidence="2 3">M19501</strain>
    </source>
</reference>
<dbReference type="Proteomes" id="UP000003258">
    <property type="component" value="Unassembled WGS sequence"/>
</dbReference>
<name>F9GLS9_HAEHA</name>
<dbReference type="PANTHER" id="PTHR11102:SF160">
    <property type="entry name" value="ERAD-ASSOCIATED E3 UBIQUITIN-PROTEIN LIGASE COMPONENT HRD3"/>
    <property type="match status" value="1"/>
</dbReference>
<feature type="chain" id="PRO_5003390796" description="Sel1-like protein" evidence="1">
    <location>
        <begin position="27"/>
        <end position="216"/>
    </location>
</feature>
<dbReference type="InterPro" id="IPR006597">
    <property type="entry name" value="Sel1-like"/>
</dbReference>
<dbReference type="AlphaFoldDB" id="F9GLS9"/>
<comment type="caution">
    <text evidence="2">The sequence shown here is derived from an EMBL/GenBank/DDBJ whole genome shotgun (WGS) entry which is preliminary data.</text>
</comment>
<dbReference type="Gene3D" id="1.25.40.10">
    <property type="entry name" value="Tetratricopeptide repeat domain"/>
    <property type="match status" value="1"/>
</dbReference>
<dbReference type="RefSeq" id="WP_005629835.1">
    <property type="nucleotide sequence ID" value="NZ_AFQO01000001.1"/>
</dbReference>
<dbReference type="Pfam" id="PF08238">
    <property type="entry name" value="Sel1"/>
    <property type="match status" value="4"/>
</dbReference>
<dbReference type="EMBL" id="AFQO01000001">
    <property type="protein sequence ID" value="EGT77745.1"/>
    <property type="molecule type" value="Genomic_DNA"/>
</dbReference>
<protein>
    <recommendedName>
        <fullName evidence="4">Sel1-like protein</fullName>
    </recommendedName>
</protein>
<evidence type="ECO:0000313" key="2">
    <source>
        <dbReference type="EMBL" id="EGT77745.1"/>
    </source>
</evidence>